<reference evidence="3 4" key="1">
    <citation type="submission" date="2024-02" db="EMBL/GenBank/DDBJ databases">
        <title>De novo assembly and annotation of 12 fungi associated with fruit tree decline syndrome in Ontario, Canada.</title>
        <authorList>
            <person name="Sulman M."/>
            <person name="Ellouze W."/>
            <person name="Ilyukhin E."/>
        </authorList>
    </citation>
    <scope>NUCLEOTIDE SEQUENCE [LARGE SCALE GENOMIC DNA]</scope>
    <source>
        <strain evidence="3 4">M11/M66-122</strain>
    </source>
</reference>
<feature type="compositionally biased region" description="Basic residues" evidence="1">
    <location>
        <begin position="10"/>
        <end position="20"/>
    </location>
</feature>
<dbReference type="PANTHER" id="PTHR13847">
    <property type="entry name" value="SARCOSINE DEHYDROGENASE-RELATED"/>
    <property type="match status" value="1"/>
</dbReference>
<comment type="caution">
    <text evidence="3">The sequence shown here is derived from an EMBL/GenBank/DDBJ whole genome shotgun (WGS) entry which is preliminary data.</text>
</comment>
<dbReference type="AlphaFoldDB" id="A0AAN9YFD8"/>
<evidence type="ECO:0000313" key="4">
    <source>
        <dbReference type="Proteomes" id="UP001320420"/>
    </source>
</evidence>
<dbReference type="EMBL" id="JAKJXP020000191">
    <property type="protein sequence ID" value="KAK7739089.1"/>
    <property type="molecule type" value="Genomic_DNA"/>
</dbReference>
<evidence type="ECO:0000259" key="2">
    <source>
        <dbReference type="Pfam" id="PF01266"/>
    </source>
</evidence>
<dbReference type="GO" id="GO:0005737">
    <property type="term" value="C:cytoplasm"/>
    <property type="evidence" value="ECO:0007669"/>
    <property type="project" value="TreeGrafter"/>
</dbReference>
<dbReference type="PANTHER" id="PTHR13847:SF279">
    <property type="entry name" value="FAD DEPENDENT OXIDOREDUCTASE DOMAIN-CONTAINING PROTEIN-RELATED"/>
    <property type="match status" value="1"/>
</dbReference>
<gene>
    <name evidence="3" type="ORF">SLS62_011309</name>
</gene>
<name>A0AAN9YFD8_9PEZI</name>
<dbReference type="Gene3D" id="3.30.9.10">
    <property type="entry name" value="D-Amino Acid Oxidase, subunit A, domain 2"/>
    <property type="match status" value="1"/>
</dbReference>
<keyword evidence="4" id="KW-1185">Reference proteome</keyword>
<dbReference type="SUPFAM" id="SSF51905">
    <property type="entry name" value="FAD/NAD(P)-binding domain"/>
    <property type="match status" value="1"/>
</dbReference>
<dbReference type="Pfam" id="PF01266">
    <property type="entry name" value="DAO"/>
    <property type="match status" value="1"/>
</dbReference>
<proteinExistence type="predicted"/>
<dbReference type="Gene3D" id="3.50.50.60">
    <property type="entry name" value="FAD/NAD(P)-binding domain"/>
    <property type="match status" value="1"/>
</dbReference>
<sequence>MNEDEGEGARHRHRHRHRQRQGTNESEDLKRAYDERRCAGDTWTRHVSWIGEMHAEQVTSIQDAVVAFTGPACSLWPYKLVFGLLARLVARHPPPRLNVQTYTTVTAITTMTDNKGDTWNVTSTSRGVMRARKLVFATIAYTAGLLPQFGGSIVPICGMASHITPAHVPIPVPAGNGGSKRQGKVVVGVEPGAVHPHLNNTYNISFGPERGVDYLNPRPDGGIVVGSGKWKDNKDRSAWYDNFDDSERFSPGVEAAYWHNYRQRTFSGWERSRAAADSVWVGIIGITPDGWPHVGRVPGGGDLIAGGANSDRHKQHKQQWMLAGFNGGGMALILTAAKAGGYNGQR</sequence>
<evidence type="ECO:0000256" key="1">
    <source>
        <dbReference type="SAM" id="MobiDB-lite"/>
    </source>
</evidence>
<feature type="region of interest" description="Disordered" evidence="1">
    <location>
        <begin position="1"/>
        <end position="32"/>
    </location>
</feature>
<dbReference type="Proteomes" id="UP001320420">
    <property type="component" value="Unassembled WGS sequence"/>
</dbReference>
<dbReference type="InterPro" id="IPR006076">
    <property type="entry name" value="FAD-dep_OxRdtase"/>
</dbReference>
<organism evidence="3 4">
    <name type="scientific">Diatrype stigma</name>
    <dbReference type="NCBI Taxonomy" id="117547"/>
    <lineage>
        <taxon>Eukaryota</taxon>
        <taxon>Fungi</taxon>
        <taxon>Dikarya</taxon>
        <taxon>Ascomycota</taxon>
        <taxon>Pezizomycotina</taxon>
        <taxon>Sordariomycetes</taxon>
        <taxon>Xylariomycetidae</taxon>
        <taxon>Xylariales</taxon>
        <taxon>Diatrypaceae</taxon>
        <taxon>Diatrype</taxon>
    </lineage>
</organism>
<feature type="domain" description="FAD dependent oxidoreductase" evidence="2">
    <location>
        <begin position="26"/>
        <end position="338"/>
    </location>
</feature>
<evidence type="ECO:0000313" key="3">
    <source>
        <dbReference type="EMBL" id="KAK7739089.1"/>
    </source>
</evidence>
<dbReference type="InterPro" id="IPR036188">
    <property type="entry name" value="FAD/NAD-bd_sf"/>
</dbReference>
<accession>A0AAN9YFD8</accession>
<protein>
    <recommendedName>
        <fullName evidence="2">FAD dependent oxidoreductase domain-containing protein</fullName>
    </recommendedName>
</protein>